<keyword evidence="4" id="KW-1185">Reference proteome</keyword>
<feature type="compositionally biased region" description="Polar residues" evidence="2">
    <location>
        <begin position="162"/>
        <end position="172"/>
    </location>
</feature>
<evidence type="ECO:0000313" key="3">
    <source>
        <dbReference type="EMBL" id="TKA82636.1"/>
    </source>
</evidence>
<organism evidence="3 4">
    <name type="scientific">Friedmanniomyces simplex</name>
    <dbReference type="NCBI Taxonomy" id="329884"/>
    <lineage>
        <taxon>Eukaryota</taxon>
        <taxon>Fungi</taxon>
        <taxon>Dikarya</taxon>
        <taxon>Ascomycota</taxon>
        <taxon>Pezizomycotina</taxon>
        <taxon>Dothideomycetes</taxon>
        <taxon>Dothideomycetidae</taxon>
        <taxon>Mycosphaerellales</taxon>
        <taxon>Teratosphaeriaceae</taxon>
        <taxon>Friedmanniomyces</taxon>
    </lineage>
</organism>
<dbReference type="OrthoDB" id="3197614at2759"/>
<dbReference type="PANTHER" id="PTHR40130:SF1">
    <property type="entry name" value="SPINDLE POLE BODY-ASSOCIATED PROTEIN CUT12 DOMAIN-CONTAINING PROTEIN"/>
    <property type="match status" value="1"/>
</dbReference>
<dbReference type="SUPFAM" id="SSF140361">
    <property type="entry name" value="MIT domain-like"/>
    <property type="match status" value="1"/>
</dbReference>
<dbReference type="Gene3D" id="1.20.58.80">
    <property type="entry name" value="Phosphotransferase system, lactose/cellobiose-type IIA subunit"/>
    <property type="match status" value="1"/>
</dbReference>
<feature type="region of interest" description="Disordered" evidence="2">
    <location>
        <begin position="390"/>
        <end position="418"/>
    </location>
</feature>
<protein>
    <submittedName>
        <fullName evidence="3">Uncharacterized protein</fullName>
    </submittedName>
</protein>
<feature type="compositionally biased region" description="Low complexity" evidence="2">
    <location>
        <begin position="89"/>
        <end position="99"/>
    </location>
</feature>
<comment type="caution">
    <text evidence="3">The sequence shown here is derived from an EMBL/GenBank/DDBJ whole genome shotgun (WGS) entry which is preliminary data.</text>
</comment>
<feature type="compositionally biased region" description="Basic and acidic residues" evidence="2">
    <location>
        <begin position="467"/>
        <end position="490"/>
    </location>
</feature>
<reference evidence="3 4" key="1">
    <citation type="submission" date="2017-03" db="EMBL/GenBank/DDBJ databases">
        <title>Genomes of endolithic fungi from Antarctica.</title>
        <authorList>
            <person name="Coleine C."/>
            <person name="Masonjones S."/>
            <person name="Stajich J.E."/>
        </authorList>
    </citation>
    <scope>NUCLEOTIDE SEQUENCE [LARGE SCALE GENOMIC DNA]</scope>
    <source>
        <strain evidence="3 4">CCFEE 5184</strain>
    </source>
</reference>
<feature type="compositionally biased region" description="Pro residues" evidence="2">
    <location>
        <begin position="393"/>
        <end position="403"/>
    </location>
</feature>
<feature type="region of interest" description="Disordered" evidence="2">
    <location>
        <begin position="70"/>
        <end position="195"/>
    </location>
</feature>
<evidence type="ECO:0000256" key="2">
    <source>
        <dbReference type="SAM" id="MobiDB-lite"/>
    </source>
</evidence>
<feature type="region of interest" description="Disordered" evidence="2">
    <location>
        <begin position="309"/>
        <end position="337"/>
    </location>
</feature>
<feature type="region of interest" description="Disordered" evidence="2">
    <location>
        <begin position="464"/>
        <end position="490"/>
    </location>
</feature>
<keyword evidence="1" id="KW-0175">Coiled coil</keyword>
<dbReference type="PANTHER" id="PTHR40130">
    <property type="entry name" value="EXPRESSED PROTEIN"/>
    <property type="match status" value="1"/>
</dbReference>
<dbReference type="STRING" id="329884.A0A4U0Y1Q7"/>
<dbReference type="EMBL" id="NAJQ01000029">
    <property type="protein sequence ID" value="TKA82636.1"/>
    <property type="molecule type" value="Genomic_DNA"/>
</dbReference>
<feature type="coiled-coil region" evidence="1">
    <location>
        <begin position="420"/>
        <end position="461"/>
    </location>
</feature>
<evidence type="ECO:0000256" key="1">
    <source>
        <dbReference type="SAM" id="Coils"/>
    </source>
</evidence>
<gene>
    <name evidence="3" type="ORF">B0A55_00750</name>
</gene>
<accession>A0A4U0Y1Q7</accession>
<evidence type="ECO:0000313" key="4">
    <source>
        <dbReference type="Proteomes" id="UP000309340"/>
    </source>
</evidence>
<sequence length="490" mass="53158">MAEVAPLAHAHARKAAEETQHVRWTTAVEEHQHAASDFARAAKSTSDNEAFRILKQLEEQHQKLARIIRLQDTPEVQILEPTVDPPAPVDSSPSKPVSPHASMKPATKQKSPTSAVAAARIGSQARDSSPSLAREIASRRGIPQNGRTQPSAAAQARARQLSPESLRTTPSSRAPKVPPSVVDSQTSLAQAKQIKAAEDEDGFGKFYSSFKEGTMSKLSSALAFAGLPLTADDIRPDRKQTVTARNDHDVRKYISEAALRAIEEDHRQRGKLGHGFGPAESFYVVPPTGMMTSFADIARRRNLEDDEDDFVDAREGPGPASPRQSTPGSQAGGVRTSFGKARTQEELELENGTLKVTLEQLASRLANFEAHAQDASMMALTQSMVSLRAPARAPSPAPAPAPKTIPAAGGDTHGAPEHRLRQLEEQVARDAEEKRKLQTQAERQAKELKKWDARYERLMQSALAKQQAKDLAKKVDQVAKGKNEPDAAAD</sequence>
<name>A0A4U0Y1Q7_9PEZI</name>
<proteinExistence type="predicted"/>
<dbReference type="Proteomes" id="UP000309340">
    <property type="component" value="Unassembled WGS sequence"/>
</dbReference>
<dbReference type="AlphaFoldDB" id="A0A4U0Y1Q7"/>